<keyword evidence="1" id="KW-0812">Transmembrane</keyword>
<proteinExistence type="predicted"/>
<dbReference type="RefSeq" id="WP_264500559.1">
    <property type="nucleotide sequence ID" value="NZ_JAPDDS010000003.1"/>
</dbReference>
<gene>
    <name evidence="2" type="ORF">OKA04_07645</name>
</gene>
<evidence type="ECO:0000313" key="3">
    <source>
        <dbReference type="Proteomes" id="UP001207930"/>
    </source>
</evidence>
<protein>
    <submittedName>
        <fullName evidence="2">Uncharacterized protein</fullName>
    </submittedName>
</protein>
<feature type="transmembrane region" description="Helical" evidence="1">
    <location>
        <begin position="92"/>
        <end position="113"/>
    </location>
</feature>
<dbReference type="EMBL" id="JAPDDS010000003">
    <property type="protein sequence ID" value="MCW1884602.1"/>
    <property type="molecule type" value="Genomic_DNA"/>
</dbReference>
<evidence type="ECO:0000256" key="1">
    <source>
        <dbReference type="SAM" id="Phobius"/>
    </source>
</evidence>
<comment type="caution">
    <text evidence="2">The sequence shown here is derived from an EMBL/GenBank/DDBJ whole genome shotgun (WGS) entry which is preliminary data.</text>
</comment>
<dbReference type="Proteomes" id="UP001207930">
    <property type="component" value="Unassembled WGS sequence"/>
</dbReference>
<feature type="transmembrane region" description="Helical" evidence="1">
    <location>
        <begin position="6"/>
        <end position="39"/>
    </location>
</feature>
<keyword evidence="1" id="KW-1133">Transmembrane helix</keyword>
<keyword evidence="1" id="KW-0472">Membrane</keyword>
<feature type="transmembrane region" description="Helical" evidence="1">
    <location>
        <begin position="59"/>
        <end position="80"/>
    </location>
</feature>
<organism evidence="2 3">
    <name type="scientific">Luteolibacter flavescens</name>
    <dbReference type="NCBI Taxonomy" id="1859460"/>
    <lineage>
        <taxon>Bacteria</taxon>
        <taxon>Pseudomonadati</taxon>
        <taxon>Verrucomicrobiota</taxon>
        <taxon>Verrucomicrobiia</taxon>
        <taxon>Verrucomicrobiales</taxon>
        <taxon>Verrucomicrobiaceae</taxon>
        <taxon>Luteolibacter</taxon>
    </lineage>
</organism>
<reference evidence="2 3" key="1">
    <citation type="submission" date="2022-10" db="EMBL/GenBank/DDBJ databases">
        <title>Luteolibacter flavescens strain MCCC 1K03193, whole genome shotgun sequencing project.</title>
        <authorList>
            <person name="Zhao G."/>
            <person name="Shen L."/>
        </authorList>
    </citation>
    <scope>NUCLEOTIDE SEQUENCE [LARGE SCALE GENOMIC DNA]</scope>
    <source>
        <strain evidence="2 3">MCCC 1K03193</strain>
    </source>
</reference>
<sequence length="141" mass="13866">MAIVSLVFAVIALLLIGVGIALGLVACAIAAVLVGLGVISSSVLAGIYSGRTTDGIRIFLLQCGIIAGVPMGAACAWVATRLMAELQASADLPVLVFGALGGALAGIVGALVLDQISRRLHARAAARFPGMLGTTGKAGGA</sequence>
<name>A0ABT3FMC2_9BACT</name>
<keyword evidence="3" id="KW-1185">Reference proteome</keyword>
<evidence type="ECO:0000313" key="2">
    <source>
        <dbReference type="EMBL" id="MCW1884602.1"/>
    </source>
</evidence>
<accession>A0ABT3FMC2</accession>